<organism evidence="3 4">
    <name type="scientific">Alkalibaculum bacchi</name>
    <dbReference type="NCBI Taxonomy" id="645887"/>
    <lineage>
        <taxon>Bacteria</taxon>
        <taxon>Bacillati</taxon>
        <taxon>Bacillota</taxon>
        <taxon>Clostridia</taxon>
        <taxon>Eubacteriales</taxon>
        <taxon>Eubacteriaceae</taxon>
        <taxon>Alkalibaculum</taxon>
    </lineage>
</organism>
<gene>
    <name evidence="3" type="ORF">DES36_10350</name>
</gene>
<dbReference type="InterPro" id="IPR050270">
    <property type="entry name" value="DegV_domain_contain"/>
</dbReference>
<dbReference type="InterPro" id="IPR048394">
    <property type="entry name" value="FakA-like_M"/>
</dbReference>
<evidence type="ECO:0000256" key="1">
    <source>
        <dbReference type="SAM" id="Coils"/>
    </source>
</evidence>
<evidence type="ECO:0000313" key="4">
    <source>
        <dbReference type="Proteomes" id="UP000253490"/>
    </source>
</evidence>
<dbReference type="Proteomes" id="UP000253490">
    <property type="component" value="Unassembled WGS sequence"/>
</dbReference>
<keyword evidence="4" id="KW-1185">Reference proteome</keyword>
<reference evidence="3 4" key="1">
    <citation type="submission" date="2018-06" db="EMBL/GenBank/DDBJ databases">
        <title>Genomic Encyclopedia of Type Strains, Phase IV (KMG-IV): sequencing the most valuable type-strain genomes for metagenomic binning, comparative biology and taxonomic classification.</title>
        <authorList>
            <person name="Goeker M."/>
        </authorList>
    </citation>
    <scope>NUCLEOTIDE SEQUENCE [LARGE SCALE GENOMIC DNA]</scope>
    <source>
        <strain evidence="3 4">DSM 22112</strain>
    </source>
</reference>
<dbReference type="Pfam" id="PF21645">
    <property type="entry name" value="FakA-like_M"/>
    <property type="match status" value="1"/>
</dbReference>
<evidence type="ECO:0000259" key="2">
    <source>
        <dbReference type="PROSITE" id="PS51480"/>
    </source>
</evidence>
<dbReference type="OrthoDB" id="9760324at2"/>
<dbReference type="EMBL" id="QNRX01000003">
    <property type="protein sequence ID" value="RBP68289.1"/>
    <property type="molecule type" value="Genomic_DNA"/>
</dbReference>
<dbReference type="InterPro" id="IPR019986">
    <property type="entry name" value="YloV-like"/>
</dbReference>
<feature type="coiled-coil region" evidence="1">
    <location>
        <begin position="497"/>
        <end position="524"/>
    </location>
</feature>
<sequence length="540" mass="59238">MQIKEIDGSMLKAIVINGAANLEKNKKIVDDLNVFPVPDGDTGTNMSLTIQYAADELKRTSEQDLSKIAQMASSGALMGARGNSGVILSQLFRGFAKGCENRKTLNTFGLANALKEASAMSYKAVMRPIEGTILTVAREMAEFAVENASKYKYMDEMLLAVIEQGKSALANTPEQLPVLKEAGVVDSGGKGLLCIIEGAYEILSGKSIPMETIDELPSTSKMFEDHIMSAEEITFGYCTEFIILSGIEEYSIENTLKENLAAIGDSVIVVGDEEKIKVHVHTDQPDKALNWALEIGPLTRVKIDNMREQVANNPSQKIKEEEKDYGFISVAAGDGLEELFKSLGVDEVIEGGQTMNPSTQDFLNKIEQINAKHIFIFPNNSNILLAANQAKEISQVPVTVISTKSIPQGISALLAFNLEGNVEENTAQMNEAIQEVKTGQVTYAVRDTSFNSLEIKKDDIIGILEKDITVVGQNVFEVTRNLIENMVDKDTSLLSLYYGAEIEEEDVNDLIEELEEKYSDIDIEGNYGGQSLYYFILSVE</sequence>
<name>A0A366IEJ2_9FIRM</name>
<protein>
    <recommendedName>
        <fullName evidence="2">DhaL domain-containing protein</fullName>
    </recommendedName>
</protein>
<dbReference type="PANTHER" id="PTHR33434">
    <property type="entry name" value="DEGV DOMAIN-CONTAINING PROTEIN DR_1986-RELATED"/>
    <property type="match status" value="1"/>
</dbReference>
<dbReference type="GO" id="GO:0004371">
    <property type="term" value="F:glycerone kinase activity"/>
    <property type="evidence" value="ECO:0007669"/>
    <property type="project" value="InterPro"/>
</dbReference>
<dbReference type="PROSITE" id="PS51480">
    <property type="entry name" value="DHAL"/>
    <property type="match status" value="1"/>
</dbReference>
<dbReference type="InterPro" id="IPR036117">
    <property type="entry name" value="DhaL_dom_sf"/>
</dbReference>
<evidence type="ECO:0000313" key="3">
    <source>
        <dbReference type="EMBL" id="RBP68289.1"/>
    </source>
</evidence>
<dbReference type="SMART" id="SM01120">
    <property type="entry name" value="Dak2"/>
    <property type="match status" value="1"/>
</dbReference>
<keyword evidence="1" id="KW-0175">Coiled coil</keyword>
<dbReference type="Gene3D" id="1.25.40.340">
    <property type="match status" value="1"/>
</dbReference>
<proteinExistence type="predicted"/>
<dbReference type="InterPro" id="IPR033470">
    <property type="entry name" value="FakA-like_C"/>
</dbReference>
<comment type="caution">
    <text evidence="3">The sequence shown here is derived from an EMBL/GenBank/DDBJ whole genome shotgun (WGS) entry which is preliminary data.</text>
</comment>
<dbReference type="NCBIfam" id="TIGR03599">
    <property type="entry name" value="YloV"/>
    <property type="match status" value="1"/>
</dbReference>
<dbReference type="AlphaFoldDB" id="A0A366IEJ2"/>
<dbReference type="PANTHER" id="PTHR33434:SF4">
    <property type="entry name" value="PHOSPHATASE PROTEIN"/>
    <property type="match status" value="1"/>
</dbReference>
<dbReference type="GO" id="GO:0006071">
    <property type="term" value="P:glycerol metabolic process"/>
    <property type="evidence" value="ECO:0007669"/>
    <property type="project" value="InterPro"/>
</dbReference>
<feature type="domain" description="DhaL" evidence="2">
    <location>
        <begin position="9"/>
        <end position="201"/>
    </location>
</feature>
<accession>A0A366IEJ2</accession>
<dbReference type="SMART" id="SM01121">
    <property type="entry name" value="Dak1_2"/>
    <property type="match status" value="1"/>
</dbReference>
<dbReference type="InterPro" id="IPR004007">
    <property type="entry name" value="DhaL_dom"/>
</dbReference>
<dbReference type="RefSeq" id="WP_113919724.1">
    <property type="nucleotide sequence ID" value="NZ_QNRX01000003.1"/>
</dbReference>
<dbReference type="Pfam" id="PF13684">
    <property type="entry name" value="FakA-like_C"/>
    <property type="match status" value="1"/>
</dbReference>
<dbReference type="Pfam" id="PF02734">
    <property type="entry name" value="Dak2"/>
    <property type="match status" value="1"/>
</dbReference>
<dbReference type="SUPFAM" id="SSF101473">
    <property type="entry name" value="DhaL-like"/>
    <property type="match status" value="1"/>
</dbReference>